<keyword evidence="5 7" id="KW-0326">Glycosidase</keyword>
<gene>
    <name evidence="12" type="primary">GLB1</name>
    <name evidence="12" type="ORF">CEXT_156651</name>
</gene>
<dbReference type="Gene3D" id="2.60.120.260">
    <property type="entry name" value="Galactose-binding domain-like"/>
    <property type="match status" value="2"/>
</dbReference>
<feature type="active site" description="Nucleophile" evidence="6">
    <location>
        <position position="258"/>
    </location>
</feature>
<evidence type="ECO:0000256" key="4">
    <source>
        <dbReference type="ARBA" id="ARBA00023180"/>
    </source>
</evidence>
<dbReference type="PRINTS" id="PR00742">
    <property type="entry name" value="GLHYDRLASE35"/>
</dbReference>
<name>A0AAV4NX49_CAEEX</name>
<feature type="domain" description="Beta-galactosidase 1-like first all-beta" evidence="11">
    <location>
        <begin position="393"/>
        <end position="503"/>
    </location>
</feature>
<dbReference type="PIRSF" id="PIRSF006336">
    <property type="entry name" value="B-gal"/>
    <property type="match status" value="1"/>
</dbReference>
<protein>
    <recommendedName>
        <fullName evidence="7">Beta-galactosidase</fullName>
        <ecNumber evidence="7">3.2.1.23</ecNumber>
    </recommendedName>
</protein>
<dbReference type="PROSITE" id="PS01182">
    <property type="entry name" value="GLYCOSYL_HYDROL_F35"/>
    <property type="match status" value="1"/>
</dbReference>
<evidence type="ECO:0000313" key="13">
    <source>
        <dbReference type="Proteomes" id="UP001054945"/>
    </source>
</evidence>
<evidence type="ECO:0000259" key="10">
    <source>
        <dbReference type="Pfam" id="PF01301"/>
    </source>
</evidence>
<evidence type="ECO:0000256" key="9">
    <source>
        <dbReference type="SAM" id="SignalP"/>
    </source>
</evidence>
<feature type="domain" description="Glycoside hydrolase 35 catalytic" evidence="10">
    <location>
        <begin position="30"/>
        <end position="347"/>
    </location>
</feature>
<evidence type="ECO:0000256" key="2">
    <source>
        <dbReference type="ARBA" id="ARBA00022729"/>
    </source>
</evidence>
<comment type="similarity">
    <text evidence="1 8">Belongs to the glycosyl hydrolase 35 family.</text>
</comment>
<dbReference type="InterPro" id="IPR019801">
    <property type="entry name" value="Glyco_hydro_35_CS"/>
</dbReference>
<proteinExistence type="inferred from homology"/>
<feature type="chain" id="PRO_5043820044" description="Beta-galactosidase" evidence="9">
    <location>
        <begin position="20"/>
        <end position="618"/>
    </location>
</feature>
<dbReference type="GO" id="GO:0004565">
    <property type="term" value="F:beta-galactosidase activity"/>
    <property type="evidence" value="ECO:0007669"/>
    <property type="project" value="UniProtKB-EC"/>
</dbReference>
<reference evidence="12 13" key="1">
    <citation type="submission" date="2021-06" db="EMBL/GenBank/DDBJ databases">
        <title>Caerostris extrusa draft genome.</title>
        <authorList>
            <person name="Kono N."/>
            <person name="Arakawa K."/>
        </authorList>
    </citation>
    <scope>NUCLEOTIDE SEQUENCE [LARGE SCALE GENOMIC DNA]</scope>
</reference>
<keyword evidence="13" id="KW-1185">Reference proteome</keyword>
<evidence type="ECO:0000256" key="8">
    <source>
        <dbReference type="RuleBase" id="RU003679"/>
    </source>
</evidence>
<keyword evidence="2 9" id="KW-0732">Signal</keyword>
<dbReference type="InterPro" id="IPR008979">
    <property type="entry name" value="Galactose-bd-like_sf"/>
</dbReference>
<evidence type="ECO:0000256" key="6">
    <source>
        <dbReference type="PIRSR" id="PIRSR006336-1"/>
    </source>
</evidence>
<accession>A0AAV4NX49</accession>
<dbReference type="SUPFAM" id="SSF49785">
    <property type="entry name" value="Galactose-binding domain-like"/>
    <property type="match status" value="1"/>
</dbReference>
<dbReference type="Pfam" id="PF21317">
    <property type="entry name" value="BetaGal_ABD_1"/>
    <property type="match status" value="1"/>
</dbReference>
<evidence type="ECO:0000313" key="12">
    <source>
        <dbReference type="EMBL" id="GIX89477.1"/>
    </source>
</evidence>
<dbReference type="AlphaFoldDB" id="A0AAV4NX49"/>
<keyword evidence="3 7" id="KW-0378">Hydrolase</keyword>
<dbReference type="InterPro" id="IPR001944">
    <property type="entry name" value="Glycoside_Hdrlase_35"/>
</dbReference>
<dbReference type="PANTHER" id="PTHR23421">
    <property type="entry name" value="BETA-GALACTOSIDASE RELATED"/>
    <property type="match status" value="1"/>
</dbReference>
<dbReference type="GO" id="GO:0005975">
    <property type="term" value="P:carbohydrate metabolic process"/>
    <property type="evidence" value="ECO:0007669"/>
    <property type="project" value="InterPro"/>
</dbReference>
<evidence type="ECO:0000256" key="5">
    <source>
        <dbReference type="ARBA" id="ARBA00023295"/>
    </source>
</evidence>
<evidence type="ECO:0000256" key="3">
    <source>
        <dbReference type="ARBA" id="ARBA00022801"/>
    </source>
</evidence>
<dbReference type="InterPro" id="IPR017853">
    <property type="entry name" value="GH"/>
</dbReference>
<dbReference type="SUPFAM" id="SSF51445">
    <property type="entry name" value="(Trans)glycosidases"/>
    <property type="match status" value="1"/>
</dbReference>
<feature type="signal peptide" evidence="9">
    <location>
        <begin position="1"/>
        <end position="19"/>
    </location>
</feature>
<comment type="caution">
    <text evidence="12">The sequence shown here is derived from an EMBL/GenBank/DDBJ whole genome shotgun (WGS) entry which is preliminary data.</text>
</comment>
<dbReference type="EC" id="3.2.1.23" evidence="7"/>
<dbReference type="FunFam" id="2.60.120.260:FF:000021">
    <property type="entry name" value="Beta-galactosidase"/>
    <property type="match status" value="1"/>
</dbReference>
<comment type="catalytic activity">
    <reaction evidence="7">
        <text>Hydrolysis of terminal non-reducing beta-D-galactose residues in beta-D-galactosides.</text>
        <dbReference type="EC" id="3.2.1.23"/>
    </reaction>
</comment>
<keyword evidence="4" id="KW-0325">Glycoprotein</keyword>
<dbReference type="FunFam" id="3.20.20.80:FF:000017">
    <property type="entry name" value="Beta-galactosidase"/>
    <property type="match status" value="1"/>
</dbReference>
<dbReference type="Proteomes" id="UP001054945">
    <property type="component" value="Unassembled WGS sequence"/>
</dbReference>
<feature type="active site" description="Proton donor" evidence="6">
    <location>
        <position position="179"/>
    </location>
</feature>
<evidence type="ECO:0000256" key="1">
    <source>
        <dbReference type="ARBA" id="ARBA00009809"/>
    </source>
</evidence>
<dbReference type="Gene3D" id="3.20.20.80">
    <property type="entry name" value="Glycosidases"/>
    <property type="match status" value="1"/>
</dbReference>
<organism evidence="12 13">
    <name type="scientific">Caerostris extrusa</name>
    <name type="common">Bark spider</name>
    <name type="synonym">Caerostris bankana</name>
    <dbReference type="NCBI Taxonomy" id="172846"/>
    <lineage>
        <taxon>Eukaryota</taxon>
        <taxon>Metazoa</taxon>
        <taxon>Ecdysozoa</taxon>
        <taxon>Arthropoda</taxon>
        <taxon>Chelicerata</taxon>
        <taxon>Arachnida</taxon>
        <taxon>Araneae</taxon>
        <taxon>Araneomorphae</taxon>
        <taxon>Entelegynae</taxon>
        <taxon>Araneoidea</taxon>
        <taxon>Araneidae</taxon>
        <taxon>Caerostris</taxon>
    </lineage>
</organism>
<evidence type="ECO:0000256" key="7">
    <source>
        <dbReference type="RuleBase" id="RU000675"/>
    </source>
</evidence>
<dbReference type="InterPro" id="IPR031330">
    <property type="entry name" value="Gly_Hdrlase_35_cat"/>
</dbReference>
<sequence length="618" mass="69664">MNLPILSIFCLFCVTVVFSRSFTVDYENNTFLKDGKPFRYMSGSIHYFRVPSVFWYDRLYKMKMAGLNAIQTYVEWNHHEPEPGVYNFDGDYNLPKFLKTADDLGLVVILRTGPFIDAERDMGGLPYWLMRNNSNIKLRSYDPTYIKYVDRWYKVLLPIIEPFLYNNGGPIITLQIENEYGSIGCDAQYKSHLRELVKKTLKTKVVLFTTDGSGSSLLSCGKTDEVLSTVDFGTGANVTYNFEMLRWTQASGPLVNSEFYPGWLDHWGQPHAKVSSDSIVKTLTDMLEANASVNVYMFHGGTSFGFTAGSNLGSTFQACPTSYDYDAPLNEAGDPTPKYYAMREAIGKFFSLTYWSGTETCTQNGITSHNYEKVMSLWDFVSMNNVSVFSTYPLSFEDLSHPFGFVLYKATVTFQTSDPAILTVKGIADRAHVYVNKVLQGILSREQKAESIPIRVLKGQNIEILVENQGRICSGYNINDRKGIFQNVTLGSQVLVNWTMTPVLLDSNSVKKIELWKQNIKKTDSVSAPSVYIGKFKITNETTLLDSFLRLDGWHKRRYWPIVGPQVTLYAPSNLFLRVPLMNQITLLELEDSPCGGGGDSCSVQFVDTPVVNGTTPL</sequence>
<dbReference type="InterPro" id="IPR026283">
    <property type="entry name" value="B-gal_1-like"/>
</dbReference>
<dbReference type="InterPro" id="IPR048912">
    <property type="entry name" value="BetaGal1-like_ABD1"/>
</dbReference>
<dbReference type="Pfam" id="PF01301">
    <property type="entry name" value="Glyco_hydro_35"/>
    <property type="match status" value="1"/>
</dbReference>
<evidence type="ECO:0000259" key="11">
    <source>
        <dbReference type="Pfam" id="PF21317"/>
    </source>
</evidence>
<dbReference type="EMBL" id="BPLR01003867">
    <property type="protein sequence ID" value="GIX89477.1"/>
    <property type="molecule type" value="Genomic_DNA"/>
</dbReference>